<dbReference type="GO" id="GO:0005509">
    <property type="term" value="F:calcium ion binding"/>
    <property type="evidence" value="ECO:0007669"/>
    <property type="project" value="UniProtKB-UniRule"/>
</dbReference>
<dbReference type="Proteomes" id="UP000026960">
    <property type="component" value="Chromosome 2"/>
</dbReference>
<dbReference type="Gene3D" id="1.10.238.10">
    <property type="entry name" value="EF-hand"/>
    <property type="match status" value="2"/>
</dbReference>
<organism evidence="3">
    <name type="scientific">Oryza barthii</name>
    <dbReference type="NCBI Taxonomy" id="65489"/>
    <lineage>
        <taxon>Eukaryota</taxon>
        <taxon>Viridiplantae</taxon>
        <taxon>Streptophyta</taxon>
        <taxon>Embryophyta</taxon>
        <taxon>Tracheophyta</taxon>
        <taxon>Spermatophyta</taxon>
        <taxon>Magnoliopsida</taxon>
        <taxon>Liliopsida</taxon>
        <taxon>Poales</taxon>
        <taxon>Poaceae</taxon>
        <taxon>BOP clade</taxon>
        <taxon>Oryzoideae</taxon>
        <taxon>Oryzeae</taxon>
        <taxon>Oryzinae</taxon>
        <taxon>Oryza</taxon>
    </lineage>
</organism>
<keyword evidence="1 2" id="KW-0677">Repeat</keyword>
<protein>
    <recommendedName>
        <fullName evidence="2">Calcineurin B-like protein</fullName>
    </recommendedName>
</protein>
<dbReference type="HOGENOM" id="CLU_061288_21_1_1"/>
<keyword evidence="2" id="KW-0472">Membrane</keyword>
<dbReference type="GO" id="GO:0016020">
    <property type="term" value="C:membrane"/>
    <property type="evidence" value="ECO:0007669"/>
    <property type="project" value="UniProtKB-SubCell"/>
</dbReference>
<comment type="subunit">
    <text evidence="2">Homodimer. Interacts with CIPK.</text>
</comment>
<keyword evidence="2" id="KW-0479">Metal-binding</keyword>
<dbReference type="PaxDb" id="65489-OBART02G16650.1"/>
<comment type="subcellular location">
    <subcellularLocation>
        <location evidence="2">Membrane</location>
    </subcellularLocation>
</comment>
<dbReference type="Gramene" id="OBART02G16650.1">
    <property type="protein sequence ID" value="OBART02G16650.1"/>
    <property type="gene ID" value="OBART02G16650"/>
</dbReference>
<dbReference type="PANTHER" id="PTHR23056">
    <property type="entry name" value="CALCINEURIN B"/>
    <property type="match status" value="1"/>
</dbReference>
<keyword evidence="2" id="KW-0106">Calcium</keyword>
<dbReference type="GO" id="GO:0019722">
    <property type="term" value="P:calcium-mediated signaling"/>
    <property type="evidence" value="ECO:0007669"/>
    <property type="project" value="UniProtKB-UniRule"/>
</dbReference>
<evidence type="ECO:0000256" key="1">
    <source>
        <dbReference type="ARBA" id="ARBA00022737"/>
    </source>
</evidence>
<dbReference type="InterPro" id="IPR011992">
    <property type="entry name" value="EF-hand-dom_pair"/>
</dbReference>
<reference evidence="3" key="2">
    <citation type="submission" date="2015-03" db="UniProtKB">
        <authorList>
            <consortium name="EnsemblPlants"/>
        </authorList>
    </citation>
    <scope>IDENTIFICATION</scope>
</reference>
<dbReference type="GO" id="GO:0019900">
    <property type="term" value="F:kinase binding"/>
    <property type="evidence" value="ECO:0007669"/>
    <property type="project" value="UniProtKB-UniRule"/>
</dbReference>
<dbReference type="PANTHER" id="PTHR23056:SF134">
    <property type="entry name" value="CALCINEURIN B-LIKE PROTEIN 6"/>
    <property type="match status" value="1"/>
</dbReference>
<proteinExistence type="inferred from homology"/>
<accession>A0A0D3F562</accession>
<comment type="function">
    <text evidence="2">Acts as a calcium sensor. CBL proteins interact with CIPK serine-threonine protein kinases. Binding of a CBL protein to the regulatory NAF domain of a CIPK protein lead to the activation of the kinase in a calcium-dependent manner.</text>
</comment>
<evidence type="ECO:0000313" key="4">
    <source>
        <dbReference type="Proteomes" id="UP000026960"/>
    </source>
</evidence>
<dbReference type="SUPFAM" id="SSF47473">
    <property type="entry name" value="EF-hand"/>
    <property type="match status" value="1"/>
</dbReference>
<comment type="similarity">
    <text evidence="2">Belongs to the calcineurin regulatory subunit family.</text>
</comment>
<sequence length="122" mass="14107">MAAAILAQWLSDMAGLIQTCFVANEIEALYELFKRIDGAIIEDGKINKVFNLFDMKHEQALGFEELATFEEANTNKERKIDFEEWQALVNAHPCLPKNMTLTYLRDITITFPEFFFHSQVKD</sequence>
<dbReference type="InterPro" id="IPR045198">
    <property type="entry name" value="CNBL1-10"/>
</dbReference>
<dbReference type="STRING" id="65489.A0A0D3F562"/>
<reference evidence="3" key="1">
    <citation type="journal article" date="2009" name="Rice">
        <title>De Novo Next Generation Sequencing of Plant Genomes.</title>
        <authorList>
            <person name="Rounsley S."/>
            <person name="Marri P.R."/>
            <person name="Yu Y."/>
            <person name="He R."/>
            <person name="Sisneros N."/>
            <person name="Goicoechea J.L."/>
            <person name="Lee S.J."/>
            <person name="Angelova A."/>
            <person name="Kudrna D."/>
            <person name="Luo M."/>
            <person name="Affourtit J."/>
            <person name="Desany B."/>
            <person name="Knight J."/>
            <person name="Niazi F."/>
            <person name="Egholm M."/>
            <person name="Wing R.A."/>
        </authorList>
    </citation>
    <scope>NUCLEOTIDE SEQUENCE [LARGE SCALE GENOMIC DNA]</scope>
    <source>
        <strain evidence="3">cv. IRGC 105608</strain>
    </source>
</reference>
<dbReference type="AlphaFoldDB" id="A0A0D3F562"/>
<keyword evidence="4" id="KW-1185">Reference proteome</keyword>
<evidence type="ECO:0000313" key="3">
    <source>
        <dbReference type="EnsemblPlants" id="OBART02G16650.1"/>
    </source>
</evidence>
<evidence type="ECO:0000256" key="2">
    <source>
        <dbReference type="RuleBase" id="RU369080"/>
    </source>
</evidence>
<dbReference type="EnsemblPlants" id="OBART02G16650.1">
    <property type="protein sequence ID" value="OBART02G16650.1"/>
    <property type="gene ID" value="OBART02G16650"/>
</dbReference>
<name>A0A0D3F562_9ORYZ</name>
<dbReference type="eggNOG" id="KOG0034">
    <property type="taxonomic scope" value="Eukaryota"/>
</dbReference>